<evidence type="ECO:0000313" key="3">
    <source>
        <dbReference type="WBParaSite" id="ACRNAN_scaffold7781.g12669.t1"/>
    </source>
</evidence>
<feature type="region of interest" description="Disordered" evidence="1">
    <location>
        <begin position="82"/>
        <end position="107"/>
    </location>
</feature>
<dbReference type="AlphaFoldDB" id="A0A914EHD9"/>
<evidence type="ECO:0000313" key="2">
    <source>
        <dbReference type="Proteomes" id="UP000887540"/>
    </source>
</evidence>
<proteinExistence type="predicted"/>
<sequence length="107" mass="11424">MIVLVVCSSCLTTLPPSSSYFHSASVIANKRAAERVETDPLSNFNALLESRRGDGRPTTFVIGRLDERSSGGWPSCIDPVGVSADARGSQGHDLQNDRTKIEGATCD</sequence>
<reference evidence="3" key="1">
    <citation type="submission" date="2022-11" db="UniProtKB">
        <authorList>
            <consortium name="WormBaseParasite"/>
        </authorList>
    </citation>
    <scope>IDENTIFICATION</scope>
</reference>
<evidence type="ECO:0000256" key="1">
    <source>
        <dbReference type="SAM" id="MobiDB-lite"/>
    </source>
</evidence>
<protein>
    <submittedName>
        <fullName evidence="3">Secreted protein</fullName>
    </submittedName>
</protein>
<organism evidence="2 3">
    <name type="scientific">Acrobeloides nanus</name>
    <dbReference type="NCBI Taxonomy" id="290746"/>
    <lineage>
        <taxon>Eukaryota</taxon>
        <taxon>Metazoa</taxon>
        <taxon>Ecdysozoa</taxon>
        <taxon>Nematoda</taxon>
        <taxon>Chromadorea</taxon>
        <taxon>Rhabditida</taxon>
        <taxon>Tylenchina</taxon>
        <taxon>Cephalobomorpha</taxon>
        <taxon>Cephaloboidea</taxon>
        <taxon>Cephalobidae</taxon>
        <taxon>Acrobeloides</taxon>
    </lineage>
</organism>
<name>A0A914EHD9_9BILA</name>
<dbReference type="WBParaSite" id="ACRNAN_scaffold7781.g12669.t1">
    <property type="protein sequence ID" value="ACRNAN_scaffold7781.g12669.t1"/>
    <property type="gene ID" value="ACRNAN_scaffold7781.g12669"/>
</dbReference>
<accession>A0A914EHD9</accession>
<keyword evidence="2" id="KW-1185">Reference proteome</keyword>
<dbReference type="Proteomes" id="UP000887540">
    <property type="component" value="Unplaced"/>
</dbReference>